<dbReference type="AlphaFoldDB" id="A0A915C283"/>
<accession>A0A915C283</accession>
<reference evidence="2" key="1">
    <citation type="submission" date="2022-11" db="UniProtKB">
        <authorList>
            <consortium name="WormBaseParasite"/>
        </authorList>
    </citation>
    <scope>IDENTIFICATION</scope>
</reference>
<name>A0A915C283_PARUN</name>
<proteinExistence type="predicted"/>
<dbReference type="Proteomes" id="UP000887569">
    <property type="component" value="Unplaced"/>
</dbReference>
<protein>
    <submittedName>
        <fullName evidence="2">Pre-mRNA-splicing factor ATP-dependent RNA helicase PRP16</fullName>
    </submittedName>
</protein>
<sequence>MEPNLYSFASVHTVGGGHIALNIGSPCQSSRLLRLLETRKIAGMFFPPVVDLRILIK</sequence>
<organism evidence="1 2">
    <name type="scientific">Parascaris univalens</name>
    <name type="common">Nematode worm</name>
    <dbReference type="NCBI Taxonomy" id="6257"/>
    <lineage>
        <taxon>Eukaryota</taxon>
        <taxon>Metazoa</taxon>
        <taxon>Ecdysozoa</taxon>
        <taxon>Nematoda</taxon>
        <taxon>Chromadorea</taxon>
        <taxon>Rhabditida</taxon>
        <taxon>Spirurina</taxon>
        <taxon>Ascaridomorpha</taxon>
        <taxon>Ascaridoidea</taxon>
        <taxon>Ascarididae</taxon>
        <taxon>Parascaris</taxon>
    </lineage>
</organism>
<evidence type="ECO:0000313" key="2">
    <source>
        <dbReference type="WBParaSite" id="PgR078_g023_t04"/>
    </source>
</evidence>
<dbReference type="WBParaSite" id="PgR078_g023_t04">
    <property type="protein sequence ID" value="PgR078_g023_t04"/>
    <property type="gene ID" value="PgR078_g023"/>
</dbReference>
<keyword evidence="1" id="KW-1185">Reference proteome</keyword>
<evidence type="ECO:0000313" key="1">
    <source>
        <dbReference type="Proteomes" id="UP000887569"/>
    </source>
</evidence>